<comment type="caution">
    <text evidence="1">The sequence shown here is derived from an EMBL/GenBank/DDBJ whole genome shotgun (WGS) entry which is preliminary data.</text>
</comment>
<protein>
    <recommendedName>
        <fullName evidence="3">Rhamnosyl transferase</fullName>
    </recommendedName>
</protein>
<keyword evidence="2" id="KW-1185">Reference proteome</keyword>
<gene>
    <name evidence="1" type="ORF">GG681_17360</name>
</gene>
<evidence type="ECO:0008006" key="3">
    <source>
        <dbReference type="Google" id="ProtNLM"/>
    </source>
</evidence>
<reference evidence="1 2" key="1">
    <citation type="submission" date="2019-10" db="EMBL/GenBank/DDBJ databases">
        <title>Epibacterium sp. nov., isolated from seawater.</title>
        <authorList>
            <person name="Zhang X."/>
            <person name="Li N."/>
        </authorList>
    </citation>
    <scope>NUCLEOTIDE SEQUENCE [LARGE SCALE GENOMIC DNA]</scope>
    <source>
        <strain evidence="1 2">SM1969</strain>
    </source>
</reference>
<dbReference type="InterPro" id="IPR021466">
    <property type="entry name" value="Put_rhamnosyl_transferase"/>
</dbReference>
<dbReference type="RefSeq" id="WP_153549306.1">
    <property type="nucleotide sequence ID" value="NZ_WIXK01000016.1"/>
</dbReference>
<name>A0A844B1K3_9RHOB</name>
<dbReference type="Pfam" id="PF11316">
    <property type="entry name" value="Rhamno_transf"/>
    <property type="match status" value="1"/>
</dbReference>
<organism evidence="1 2">
    <name type="scientific">Tritonibacter aquimaris</name>
    <dbReference type="NCBI Taxonomy" id="2663379"/>
    <lineage>
        <taxon>Bacteria</taxon>
        <taxon>Pseudomonadati</taxon>
        <taxon>Pseudomonadota</taxon>
        <taxon>Alphaproteobacteria</taxon>
        <taxon>Rhodobacterales</taxon>
        <taxon>Paracoccaceae</taxon>
        <taxon>Tritonibacter</taxon>
    </lineage>
</organism>
<sequence>MQVIGLCRFSYPAIGGFQVEHDSIEERIAFLYDPTRMEERFNLFETVTLPALRAQSDPDFTFVVLIGDNLPAEYETRLRDLCAGIAQITIRAEAPTQHRPLVRRVFNEARHDMGDACLQFRLDDDDAIALDFVESLRKTARTSAPLLEQHPYFAFDFNNGFLLSAETDGVKIAEVIRPYFTAGLAVHIAAGRSKSVMNFSHHRIYTRMPTLTLNTRAMYVRTHNAFNDSRQGRVKPEPMEPITDAQKRVLKHCFAIDADQLRARFSPG</sequence>
<evidence type="ECO:0000313" key="2">
    <source>
        <dbReference type="Proteomes" id="UP000436694"/>
    </source>
</evidence>
<dbReference type="AlphaFoldDB" id="A0A844B1K3"/>
<dbReference type="EMBL" id="WIXK01000016">
    <property type="protein sequence ID" value="MQY44414.1"/>
    <property type="molecule type" value="Genomic_DNA"/>
</dbReference>
<proteinExistence type="predicted"/>
<dbReference type="Proteomes" id="UP000436694">
    <property type="component" value="Unassembled WGS sequence"/>
</dbReference>
<evidence type="ECO:0000313" key="1">
    <source>
        <dbReference type="EMBL" id="MQY44414.1"/>
    </source>
</evidence>
<accession>A0A844B1K3</accession>